<reference evidence="2" key="1">
    <citation type="submission" date="2023-03" db="EMBL/GenBank/DDBJ databases">
        <title>Massive genome expansion in bonnet fungi (Mycena s.s.) driven by repeated elements and novel gene families across ecological guilds.</title>
        <authorList>
            <consortium name="Lawrence Berkeley National Laboratory"/>
            <person name="Harder C.B."/>
            <person name="Miyauchi S."/>
            <person name="Viragh M."/>
            <person name="Kuo A."/>
            <person name="Thoen E."/>
            <person name="Andreopoulos B."/>
            <person name="Lu D."/>
            <person name="Skrede I."/>
            <person name="Drula E."/>
            <person name="Henrissat B."/>
            <person name="Morin E."/>
            <person name="Kohler A."/>
            <person name="Barry K."/>
            <person name="LaButti K."/>
            <person name="Morin E."/>
            <person name="Salamov A."/>
            <person name="Lipzen A."/>
            <person name="Mereny Z."/>
            <person name="Hegedus B."/>
            <person name="Baldrian P."/>
            <person name="Stursova M."/>
            <person name="Weitz H."/>
            <person name="Taylor A."/>
            <person name="Grigoriev I.V."/>
            <person name="Nagy L.G."/>
            <person name="Martin F."/>
            <person name="Kauserud H."/>
        </authorList>
    </citation>
    <scope>NUCLEOTIDE SEQUENCE</scope>
    <source>
        <strain evidence="2">CBHHK002</strain>
    </source>
</reference>
<organism evidence="2 3">
    <name type="scientific">Mycena albidolilacea</name>
    <dbReference type="NCBI Taxonomy" id="1033008"/>
    <lineage>
        <taxon>Eukaryota</taxon>
        <taxon>Fungi</taxon>
        <taxon>Dikarya</taxon>
        <taxon>Basidiomycota</taxon>
        <taxon>Agaricomycotina</taxon>
        <taxon>Agaricomycetes</taxon>
        <taxon>Agaricomycetidae</taxon>
        <taxon>Agaricales</taxon>
        <taxon>Marasmiineae</taxon>
        <taxon>Mycenaceae</taxon>
        <taxon>Mycena</taxon>
    </lineage>
</organism>
<evidence type="ECO:0000256" key="1">
    <source>
        <dbReference type="SAM" id="MobiDB-lite"/>
    </source>
</evidence>
<accession>A0AAD7ACQ4</accession>
<dbReference type="EMBL" id="JARIHO010000009">
    <property type="protein sequence ID" value="KAJ7355339.1"/>
    <property type="molecule type" value="Genomic_DNA"/>
</dbReference>
<dbReference type="Proteomes" id="UP001218218">
    <property type="component" value="Unassembled WGS sequence"/>
</dbReference>
<evidence type="ECO:0000313" key="3">
    <source>
        <dbReference type="Proteomes" id="UP001218218"/>
    </source>
</evidence>
<feature type="region of interest" description="Disordered" evidence="1">
    <location>
        <begin position="77"/>
        <end position="123"/>
    </location>
</feature>
<comment type="caution">
    <text evidence="2">The sequence shown here is derived from an EMBL/GenBank/DDBJ whole genome shotgun (WGS) entry which is preliminary data.</text>
</comment>
<proteinExistence type="predicted"/>
<protein>
    <submittedName>
        <fullName evidence="2">Uncharacterized protein</fullName>
    </submittedName>
</protein>
<name>A0AAD7ACQ4_9AGAR</name>
<keyword evidence="3" id="KW-1185">Reference proteome</keyword>
<feature type="region of interest" description="Disordered" evidence="1">
    <location>
        <begin position="215"/>
        <end position="244"/>
    </location>
</feature>
<gene>
    <name evidence="2" type="ORF">DFH08DRAFT_772273</name>
</gene>
<feature type="compositionally biased region" description="Low complexity" evidence="1">
    <location>
        <begin position="103"/>
        <end position="119"/>
    </location>
</feature>
<sequence>MDISLEAYRNIVRNVARRRDVAALCGVNRAFRNAAERALYNTLTVSDEDPRACETLAASPRIASLVVALTVQFRRRHDEEEDGDRRDSEPSSVSESGEERSASRSSSRARPIAGASAARTRTPDDSYWPAVARALRNTTRLRHLTVDIADPDDCGGAWVLEGCVFQLRTFHCDFDWDYALCAFLATQSHLHDLSLRDYRELEDLAAAKVDDGIQPAAIKNTNPLPPGRHHESDETTTEPPSHALEHPISPGAVPPPIASPALPALATLECTFSEAAVVLVPGRPLTRLKTCFSRSDSAGKRAELVALLGALRRSTVALRALDIADVSYTESGSMELLHRISHTQATSRELRYLGTLALPISGRKRLHFYGLLMRLSLLRCIEVDVSAWSPPPSSSPAFRALAAELRLYCPDVDTVVFVHEFERTVVNTGGTGVLRIDDNASPELFWREI</sequence>
<evidence type="ECO:0000313" key="2">
    <source>
        <dbReference type="EMBL" id="KAJ7355339.1"/>
    </source>
</evidence>
<dbReference type="AlphaFoldDB" id="A0AAD7ACQ4"/>